<evidence type="ECO:0008006" key="3">
    <source>
        <dbReference type="Google" id="ProtNLM"/>
    </source>
</evidence>
<proteinExistence type="predicted"/>
<dbReference type="AlphaFoldDB" id="A0A7S2DEC0"/>
<protein>
    <recommendedName>
        <fullName evidence="3">DUF3456 domain-containing protein</fullName>
    </recommendedName>
</protein>
<name>A0A7S2DEC0_9DINO</name>
<gene>
    <name evidence="2" type="ORF">AAND1436_LOCUS25058</name>
</gene>
<organism evidence="2">
    <name type="scientific">Alexandrium andersonii</name>
    <dbReference type="NCBI Taxonomy" id="327968"/>
    <lineage>
        <taxon>Eukaryota</taxon>
        <taxon>Sar</taxon>
        <taxon>Alveolata</taxon>
        <taxon>Dinophyceae</taxon>
        <taxon>Gonyaulacales</taxon>
        <taxon>Pyrocystaceae</taxon>
        <taxon>Alexandrium</taxon>
    </lineage>
</organism>
<evidence type="ECO:0000256" key="1">
    <source>
        <dbReference type="SAM" id="SignalP"/>
    </source>
</evidence>
<keyword evidence="1" id="KW-0732">Signal</keyword>
<feature type="signal peptide" evidence="1">
    <location>
        <begin position="1"/>
        <end position="27"/>
    </location>
</feature>
<sequence length="221" mass="24336">MATARHRALRLLALLGAGLDWRPLVLAEPGSSPEDAGSDLSGDEVMELSMYKQVRCRACKAVAELIAADMLAAWRPSWNKDSFLEHVQGFCESDSFPGEYQVVAKSVSSEAAADGTQAFSLKRTTEQSSISPISVRALRRVCRDDINDFGEQVAKESLRAVEHARKEAGDDERLLDAFAKKPSPTGALQHGLELLFCKRSCKSRRRKKTSVDRVDVDPTEL</sequence>
<reference evidence="2" key="1">
    <citation type="submission" date="2021-01" db="EMBL/GenBank/DDBJ databases">
        <authorList>
            <person name="Corre E."/>
            <person name="Pelletier E."/>
            <person name="Niang G."/>
            <person name="Scheremetjew M."/>
            <person name="Finn R."/>
            <person name="Kale V."/>
            <person name="Holt S."/>
            <person name="Cochrane G."/>
            <person name="Meng A."/>
            <person name="Brown T."/>
            <person name="Cohen L."/>
        </authorList>
    </citation>
    <scope>NUCLEOTIDE SEQUENCE</scope>
    <source>
        <strain evidence="2">CCMP2222</strain>
    </source>
</reference>
<dbReference type="EMBL" id="HBGQ01051669">
    <property type="protein sequence ID" value="CAD9452185.1"/>
    <property type="molecule type" value="Transcribed_RNA"/>
</dbReference>
<feature type="chain" id="PRO_5031495428" description="DUF3456 domain-containing protein" evidence="1">
    <location>
        <begin position="28"/>
        <end position="221"/>
    </location>
</feature>
<accession>A0A7S2DEC0</accession>
<evidence type="ECO:0000313" key="2">
    <source>
        <dbReference type="EMBL" id="CAD9452185.1"/>
    </source>
</evidence>